<dbReference type="CDD" id="cd00603">
    <property type="entry name" value="IPT_PCSR"/>
    <property type="match status" value="1"/>
</dbReference>
<feature type="domain" description="IPT/TIG" evidence="4">
    <location>
        <begin position="441"/>
        <end position="518"/>
    </location>
</feature>
<sequence>MNKIFPALSLFFISFVFFCKAQSPQISYSSPQQINVGATVTNITPTNTGGAVVSANGYSYTGTFAGSGTYSTTDGTGLAASFYYPIGIAADNNGNIYVSDQYGNKIRKITAAGVVTTLAGSGSTGNINGTGIAASFNQPCGIAVDATGNVYTADRNNNLIRKIDPQGVVSTLAGGGNYGNLDGTGANAGFYTPYGLAVDANNNIYVAELGGNRIRKITPAGVVTTFAGNGTSGSIDGTGTNASFNSPTGLVFDATGSLYVAENGGNRIRKISPAGVVTTVAGSGYSGAVNANGTNASFNAPTGLAIDAGGNLYIADQGNNMVRMLSPSGDVSTLTGNLTSGNTNGLGAVARLNKPTGVVLINGKAYIADCYNNQIRSIDIGGYFISPATLPDGLTFNSSTGVIGGKPNVTASAKDYTVTATNQYGSGTAVINISVVSPAVAPVITGFTPASSIAGNYITITGNNFYEASAVSIGGQTATFSIRSPSTIVAKIPVGATSGSVSITNPYGQASKSGFTITTIPTLSYTTPQHLNTGQAVSIIPAGNENVPALYSGKKLIFAGGDAGGATDGTGIGASFYSPGGLTTDDMGNIYVCDVNNRLIRKITPQGVVSTYAGSSVSPNLNISYPAGVAADHSGNIYLADRNGIIYKIAPNGTFSAFAGNGYSGSNNGTGSAASFNSPSSIVIDDNGNLYVSDAGNNMIRKITPAGVVTTLAGGSGLGSTDGTGAAAKFSNPQGLAIDKAGNIYVADFGNTLIRKITPAGIVTTLAGNTSNISGQDVDGIGVAARFYFPGSLAFDSGGNLYVTEYNGAIRKISSQGNVTTIQPPSGAFTPFGITIDQADNIYYSDYPSNKIYQIALTGYSVSPALPDGLILNQDGKITGSANVVSPATDYTVTAANLAGKKAIVINIDVTIPALPPVITAVSPDNVGSGMSVKLTGSNFLGTTAVKVGSASVDFIVVSPTVIALNIPQGSTATTIDVTNPYGTVTYNQLQLKPAPIISYTAPQSFTVGTAITSLTPVNNGGEITGAYGTVTTYAGNGTDGYTNGALADSRFSTPQGMTMDGDGNIYVADNYYQIRKITKNGNVTTLAGGTSNTGYKDGVGSAAYFYNPKGLTTDAAGNIYVADQGNNRIRKITPDGTVTTFAGNGQGFTNGAAASATFNNPTGLVFDVKGNLYVSDMYNNAIRKITPGGQVTTFAGGNYGTSTDGIGTAAIFSFPSGLTIDAAGNLYVTEFNGNTIRKITPGGNVTTVTGSTSGYADGPVATAKFSNPVSITADGFGNLFVVDQFNQRIRKITPDGIVSTLAGGNSNNRLTDGIGSNAGFNYPYGILIGPDGNLYVSDPGNKAIRKVIQTGYTVSPALPDGLILDPATGVISGTPTVASASKAYVITGNNAYGSSKATINIEVKIPAVAPAITSFTPVTATAGNAITITGSNFTSASGVQIGGVDATSYTVVSSTIIKAIVPAGGGGNNVKITNTYGSATAPGFAYAVAPIISYPATASLKAGVAVTAINVTNSGSIVPAAIFAQVKSIAGSTETQSSADVNQPVAVVIDAAGNTYSAENTLIRKITPAGVVTVFAGSTTSGSTNGTGGSASFTQINALAIDKAGNLFVADGGSYRIRKVTPAGVVSTFAGDGTNAFNDGPAASASFKSINGLAFDSWGNLFVVDAGSYRIRKITPDGTVSTFAGNSFGSGTDGSLATATFYNPKGITIDDYDNIYVTDYNAIRKITPAGVTTLAGGGYQQGKIDGTGATATFYNPQGITCDMVGNLYVADVDNHLIRKITPQGVVSTIAGTGVGALVDKVGTAASFKKPWGIVFANGYLYVADKGNNSVRKMALLGYKTSPALPAGMSISGLGAIAGTPVDISPATDYTITAFNSAGSGSATIKIDVGVPQAAPVITSIAPVAANSGSIITITGSNFTGATSVTLGGMAAQSYNVISPTSIVAVVATGSASGNVVVNNPYGNGSLAGFNFVGSPQISYGNQNAFTEGKTIADIQPNNSGTTIDPVVYTTVSTVAATANFPAPVNNNSNFYYNYIAGLTTDKAGNIYVSDQSVSIIRKITPAGAVSNFAGNGNGGLTNGNVSNATFANPKDIVFDVSGNMFVLDRGNNVIRKITAAGDVSTFAGNGDNWSVDGVGVAASFGAPNNMAIDALGNLYVTDDASSTIRKITPAGVVSTLAGSGVVGSANGTGTAASFNSPNALCVDINGNLYVGEQTNHLIRKITPGGVVTTFFGGGQGSTADGLTYTYSGSALTVDKLGNVYIADGALNKIMKISPAGVASTVAGSGTNLLVNAVGKLAAFSAPIAICYDQSSGNLYVSSDQQIRKIVLTGYVIDQPLPSGLKFDSATGKISGTPNSVMAAKTYTVTGYNGNGSSATTISLSVGYPDKPQINYTASQTFTANVTITPLQPTISGGGIPTGGFGRVSRVAGTGENGYTDGPANSATFKYPSGIAVDKDGNIYVTHLVDNVVRKISPLGIVSTYAGTGHSNFPLALDNPTGLAINSKDELFISVGDDWPQPDQNNRIIKIANGQETTFAGSDNYGFKDGTGSDALFNSSYQLSCDKNDNLYVADQQNNAIRKITPAGVVTTVAGNGKIGAANGTGSAATFNNPDAVTANIDGNLYVADTKNNLIRKITPAGVVTTFAGSGTASSVDGTGIAASFNYPTGIIADNIGNIYVADYHGNTIRKITIDGVVTTIAGNGAAGSVSGIGKAAGFNGPVTLGLTNSQDALIVAEYGGNVVSKVKLTGYSIDKPLPQGLNFNVNTGIITGTPKKAMPATDYVITATNASGTSSTKVTITVTAEPAPDISYPSSKVYTYTPVTIQPVNKGGTVPAVIYGNTITIAGNTQAGSTDGTSTTASFNGPTGVITDNVGNIYIADQAGHKIRKITPDGTVSTFAGSGTAGYYDGPGAIAMFNHPCGLAFDSDENLYVTDKTNNMIRKITPDGMVSTLAGNLNANSHNGNGTAAGFYYPYGIVADANNNLYIAEMGGSLIRKVTLDGTVTTFAGGGQYGTNQDGTGTSAGFYNPTGIVIDSKGNFFIADYNNNTIRKITPAGVVTTFAGAVSNLYESKDGTGADARFYRPTSIAIDNSDNLYVTDQATSLIRKITPAAVVTTLAGTLYRSGSGDGVGMAAAFNQPTGITLTTDGRLLVADFGNNTIRSIDINGYALSQALPAGLAFDSKTGIVSGTTTKVTAVNNYPVITANNTGINNTALTLEVLPLPAPDIKYDTPIVLGVNEPAGNLSPKNKGGPVPAAVYGNVITLAGTPGVFGFADGAGPAASFANLTGLTNGIDGNIYAVDTRYGLIRRISRDGKVVSVAGNISLNLDPNALAVRLNSPANIVTDATGNFYITDRGNNTIKKITPAGVVTAYAGTGGATSYDGYIGSASFNSPDGIAIDASGNLFISEAGGYKIRKITVSTSQVTTVANIPNQGGSFSPSRIVVDNQGNLFVTDYANNLIRKITSTGTISVFAGSGLAANKDGIGTGAGILAPAALTIDVNNNLYVATQNLIRKITPDGVVTTIAGTDAEGAVNGIGTTASFAQPQGLLFDNTGALFVADTKNSLVRTVSLTEYAISPALPVGLAFDQTTGTISGTPTTLSPATDYTVSAYNVTGAGLFKVNISVIKKTQQIITFASKANVTYGDNDFTPAASSNNPAIAITYSTDNPAVATIINGKIHIAGAGVVNITASQAGNALYVQAVDVVQALTVSPMPVTVTADAISKIYGDIDPALTYQVTSGHLIGSDQFSGNIARLGGQKAGSYNINQGTLALSANYAIKFVSVPFVISKKQLNVKALDTGWTYGGPVIANLPVQYDGFVFADGGDSLKIKPVANTEATIHSPAGTYVITPSGGDDGNYTFVYVNGTLTIKKGSLTITADDKTRAVGKTDPEFTVSYNGFVNGDDASTLGTRPVVTSAANSSSTAGTYDLIPGGASSNNYDFVYSNGKLTITPSVTNFLVSATNVTCKGQNNGSIAIKATESHNYTAVVTGNGLNRSQSFSTGLTFDNLVPGAYNVCITDADLPGYQQCFDLTVTEPKDLTLYATLNKSVNTVTLALSGGNTYNIEVNGVNYKTNDNSISLQLTQGHNRIVLSSDLVCQGNIEKLIDIDTNPVPYPNPVTDILNVNLGQTTAKKATLQLYGVTDGMLKMTADYPNATGVLKLDVSNLPLGIYTLHVITDDKNYTYKIIKR</sequence>
<feature type="domain" description="IPT/TIG" evidence="4">
    <location>
        <begin position="1895"/>
        <end position="1973"/>
    </location>
</feature>
<dbReference type="CDD" id="cd00102">
    <property type="entry name" value="IPT"/>
    <property type="match status" value="2"/>
</dbReference>
<dbReference type="InterPro" id="IPR015919">
    <property type="entry name" value="Cadherin-like_sf"/>
</dbReference>
<evidence type="ECO:0000313" key="5">
    <source>
        <dbReference type="EMBL" id="WCT12445.1"/>
    </source>
</evidence>
<dbReference type="SUPFAM" id="SSF63829">
    <property type="entry name" value="Calcium-dependent phosphotriesterase"/>
    <property type="match status" value="1"/>
</dbReference>
<dbReference type="PANTHER" id="PTHR13833">
    <property type="match status" value="1"/>
</dbReference>
<dbReference type="InterPro" id="IPR002909">
    <property type="entry name" value="IPT_dom"/>
</dbReference>
<dbReference type="Gene3D" id="2.60.40.10">
    <property type="entry name" value="Immunoglobulins"/>
    <property type="match status" value="6"/>
</dbReference>
<feature type="repeat" description="NHL" evidence="2">
    <location>
        <begin position="3011"/>
        <end position="3053"/>
    </location>
</feature>
<keyword evidence="3" id="KW-0732">Signal</keyword>
<dbReference type="SUPFAM" id="SSF101898">
    <property type="entry name" value="NHL repeat"/>
    <property type="match status" value="8"/>
</dbReference>
<dbReference type="SUPFAM" id="SSF81296">
    <property type="entry name" value="E set domains"/>
    <property type="match status" value="4"/>
</dbReference>
<dbReference type="Gene3D" id="2.120.10.30">
    <property type="entry name" value="TolB, C-terminal domain"/>
    <property type="match status" value="25"/>
</dbReference>
<reference evidence="5 6" key="1">
    <citation type="submission" date="2023-02" db="EMBL/GenBank/DDBJ databases">
        <title>Genome sequence of Mucilaginibacter jinjuensis strain KACC 16571.</title>
        <authorList>
            <person name="Kim S."/>
            <person name="Heo J."/>
            <person name="Kwon S.-W."/>
        </authorList>
    </citation>
    <scope>NUCLEOTIDE SEQUENCE [LARGE SCALE GENOMIC DNA]</scope>
    <source>
        <strain evidence="5 6">KACC 16571</strain>
    </source>
</reference>
<dbReference type="InterPro" id="IPR011042">
    <property type="entry name" value="6-blade_b-propeller_TolB-like"/>
</dbReference>
<organism evidence="5 6">
    <name type="scientific">Mucilaginibacter jinjuensis</name>
    <dbReference type="NCBI Taxonomy" id="1176721"/>
    <lineage>
        <taxon>Bacteria</taxon>
        <taxon>Pseudomonadati</taxon>
        <taxon>Bacteroidota</taxon>
        <taxon>Sphingobacteriia</taxon>
        <taxon>Sphingobacteriales</taxon>
        <taxon>Sphingobacteriaceae</taxon>
        <taxon>Mucilaginibacter</taxon>
    </lineage>
</organism>
<proteinExistence type="predicted"/>
<dbReference type="Pfam" id="PF01436">
    <property type="entry name" value="NHL"/>
    <property type="match status" value="5"/>
</dbReference>
<evidence type="ECO:0000256" key="2">
    <source>
        <dbReference type="PROSITE-ProRule" id="PRU00504"/>
    </source>
</evidence>
<dbReference type="EMBL" id="CP117167">
    <property type="protein sequence ID" value="WCT12445.1"/>
    <property type="molecule type" value="Genomic_DNA"/>
</dbReference>
<dbReference type="Pfam" id="PF25021">
    <property type="entry name" value="TEN_NHL"/>
    <property type="match status" value="2"/>
</dbReference>
<dbReference type="SUPFAM" id="SSF49313">
    <property type="entry name" value="Cadherin-like"/>
    <property type="match status" value="2"/>
</dbReference>
<dbReference type="Pfam" id="PF18676">
    <property type="entry name" value="MBG_2"/>
    <property type="match status" value="3"/>
</dbReference>
<dbReference type="PROSITE" id="PS51125">
    <property type="entry name" value="NHL"/>
    <property type="match status" value="4"/>
</dbReference>
<dbReference type="Pfam" id="PF18962">
    <property type="entry name" value="Por_Secre_tail"/>
    <property type="match status" value="1"/>
</dbReference>
<dbReference type="InterPro" id="IPR001258">
    <property type="entry name" value="NHL_repeat"/>
</dbReference>
<feature type="signal peptide" evidence="3">
    <location>
        <begin position="1"/>
        <end position="21"/>
    </location>
</feature>
<dbReference type="Pfam" id="PF05345">
    <property type="entry name" value="He_PIG"/>
    <property type="match status" value="8"/>
</dbReference>
<dbReference type="Gene3D" id="3.30.160.710">
    <property type="match status" value="1"/>
</dbReference>
<name>A0ABY7T8I3_9SPHI</name>
<dbReference type="PANTHER" id="PTHR13833:SF71">
    <property type="entry name" value="NHL DOMAIN-CONTAINING PROTEIN"/>
    <property type="match status" value="1"/>
</dbReference>
<dbReference type="InterPro" id="IPR014756">
    <property type="entry name" value="Ig_E-set"/>
</dbReference>
<evidence type="ECO:0000256" key="1">
    <source>
        <dbReference type="ARBA" id="ARBA00022737"/>
    </source>
</evidence>
<feature type="repeat" description="NHL" evidence="2">
    <location>
        <begin position="136"/>
        <end position="166"/>
    </location>
</feature>
<evidence type="ECO:0000256" key="3">
    <source>
        <dbReference type="SAM" id="SignalP"/>
    </source>
</evidence>
<dbReference type="SMART" id="SM00429">
    <property type="entry name" value="IPT"/>
    <property type="match status" value="3"/>
</dbReference>
<feature type="repeat" description="NHL" evidence="2">
    <location>
        <begin position="1106"/>
        <end position="1136"/>
    </location>
</feature>
<dbReference type="InterPro" id="IPR013783">
    <property type="entry name" value="Ig-like_fold"/>
</dbReference>
<dbReference type="RefSeq" id="WP_273630708.1">
    <property type="nucleotide sequence ID" value="NZ_CP117167.1"/>
</dbReference>
<evidence type="ECO:0000313" key="6">
    <source>
        <dbReference type="Proteomes" id="UP001216139"/>
    </source>
</evidence>
<feature type="domain" description="IPT/TIG" evidence="4">
    <location>
        <begin position="1410"/>
        <end position="1488"/>
    </location>
</feature>
<evidence type="ECO:0000259" key="4">
    <source>
        <dbReference type="SMART" id="SM00429"/>
    </source>
</evidence>
<dbReference type="InterPro" id="IPR056822">
    <property type="entry name" value="TEN_NHL"/>
</dbReference>
<keyword evidence="1" id="KW-0677">Repeat</keyword>
<keyword evidence="6" id="KW-1185">Reference proteome</keyword>
<dbReference type="InterPro" id="IPR026444">
    <property type="entry name" value="Secre_tail"/>
</dbReference>
<protein>
    <submittedName>
        <fullName evidence="5">MBG domain-containing protein</fullName>
    </submittedName>
</protein>
<dbReference type="SUPFAM" id="SSF63825">
    <property type="entry name" value="YWTD domain"/>
    <property type="match status" value="2"/>
</dbReference>
<dbReference type="InterPro" id="IPR041286">
    <property type="entry name" value="MBG_2"/>
</dbReference>
<dbReference type="Proteomes" id="UP001216139">
    <property type="component" value="Chromosome"/>
</dbReference>
<feature type="repeat" description="NHL" evidence="2">
    <location>
        <begin position="718"/>
        <end position="760"/>
    </location>
</feature>
<feature type="chain" id="PRO_5045701398" evidence="3">
    <location>
        <begin position="22"/>
        <end position="4187"/>
    </location>
</feature>
<gene>
    <name evidence="5" type="ORF">PQO05_00685</name>
</gene>
<dbReference type="CDD" id="cd14953">
    <property type="entry name" value="NHL_like_1"/>
    <property type="match status" value="4"/>
</dbReference>
<accession>A0ABY7T8I3</accession>
<dbReference type="NCBIfam" id="TIGR04183">
    <property type="entry name" value="Por_Secre_tail"/>
    <property type="match status" value="1"/>
</dbReference>